<dbReference type="Proteomes" id="UP001567538">
    <property type="component" value="Unassembled WGS sequence"/>
</dbReference>
<protein>
    <submittedName>
        <fullName evidence="2">Uncharacterized protein</fullName>
    </submittedName>
</protein>
<gene>
    <name evidence="2" type="ORF">AAHA92_28706</name>
</gene>
<sequence length="170" mass="19510">MEYTETLRDIISILRAASDGTGSRIIPIGRLETEHMNAGIVLSKIEKYGYVFKVMRLGHLLLFGVIVILPTVIVSKNPNDEYAKFFKNTGPFLFTISFALLEMCVRKNLLDLHEIQKTIIWSRRVIEYTRRQPLPLVLEESLYWTRALIYFSGAVLVFLSGLFFFLSKSG</sequence>
<accession>A0ABD1FYR7</accession>
<keyword evidence="1" id="KW-0812">Transmembrane</keyword>
<keyword evidence="1" id="KW-1133">Transmembrane helix</keyword>
<comment type="caution">
    <text evidence="2">The sequence shown here is derived from an EMBL/GenBank/DDBJ whole genome shotgun (WGS) entry which is preliminary data.</text>
</comment>
<name>A0ABD1FYR7_SALDI</name>
<proteinExistence type="predicted"/>
<dbReference type="EMBL" id="JBEAFC010000011">
    <property type="protein sequence ID" value="KAL1535991.1"/>
    <property type="molecule type" value="Genomic_DNA"/>
</dbReference>
<dbReference type="AlphaFoldDB" id="A0ABD1FYR7"/>
<keyword evidence="3" id="KW-1185">Reference proteome</keyword>
<evidence type="ECO:0000256" key="1">
    <source>
        <dbReference type="SAM" id="Phobius"/>
    </source>
</evidence>
<keyword evidence="1" id="KW-0472">Membrane</keyword>
<reference evidence="2 3" key="1">
    <citation type="submission" date="2024-06" db="EMBL/GenBank/DDBJ databases">
        <title>A chromosome level genome sequence of Diviner's sage (Salvia divinorum).</title>
        <authorList>
            <person name="Ford S.A."/>
            <person name="Ro D.-K."/>
            <person name="Ness R.W."/>
            <person name="Phillips M.A."/>
        </authorList>
    </citation>
    <scope>NUCLEOTIDE SEQUENCE [LARGE SCALE GENOMIC DNA]</scope>
    <source>
        <strain evidence="2">SAF-2024a</strain>
        <tissue evidence="2">Leaf</tissue>
    </source>
</reference>
<evidence type="ECO:0000313" key="3">
    <source>
        <dbReference type="Proteomes" id="UP001567538"/>
    </source>
</evidence>
<organism evidence="2 3">
    <name type="scientific">Salvia divinorum</name>
    <name type="common">Maria pastora</name>
    <name type="synonym">Diviner's sage</name>
    <dbReference type="NCBI Taxonomy" id="28513"/>
    <lineage>
        <taxon>Eukaryota</taxon>
        <taxon>Viridiplantae</taxon>
        <taxon>Streptophyta</taxon>
        <taxon>Embryophyta</taxon>
        <taxon>Tracheophyta</taxon>
        <taxon>Spermatophyta</taxon>
        <taxon>Magnoliopsida</taxon>
        <taxon>eudicotyledons</taxon>
        <taxon>Gunneridae</taxon>
        <taxon>Pentapetalae</taxon>
        <taxon>asterids</taxon>
        <taxon>lamiids</taxon>
        <taxon>Lamiales</taxon>
        <taxon>Lamiaceae</taxon>
        <taxon>Nepetoideae</taxon>
        <taxon>Mentheae</taxon>
        <taxon>Salviinae</taxon>
        <taxon>Salvia</taxon>
        <taxon>Salvia subgen. Calosphace</taxon>
    </lineage>
</organism>
<feature type="transmembrane region" description="Helical" evidence="1">
    <location>
        <begin position="57"/>
        <end position="75"/>
    </location>
</feature>
<evidence type="ECO:0000313" key="2">
    <source>
        <dbReference type="EMBL" id="KAL1535991.1"/>
    </source>
</evidence>
<feature type="transmembrane region" description="Helical" evidence="1">
    <location>
        <begin position="143"/>
        <end position="166"/>
    </location>
</feature>